<dbReference type="OrthoDB" id="1923994at2759"/>
<dbReference type="eggNOG" id="KOG0776">
    <property type="taxonomic scope" value="Eukaryota"/>
</dbReference>
<evidence type="ECO:0000313" key="5">
    <source>
        <dbReference type="EMBL" id="EXB38724.1"/>
    </source>
</evidence>
<dbReference type="CDD" id="cd00867">
    <property type="entry name" value="Trans_IPPS"/>
    <property type="match status" value="1"/>
</dbReference>
<reference evidence="6" key="1">
    <citation type="submission" date="2013-01" db="EMBL/GenBank/DDBJ databases">
        <title>Draft Genome Sequence of a Mulberry Tree, Morus notabilis C.K. Schneid.</title>
        <authorList>
            <person name="He N."/>
            <person name="Zhao S."/>
        </authorList>
    </citation>
    <scope>NUCLEOTIDE SEQUENCE</scope>
</reference>
<dbReference type="KEGG" id="mnt:21388021"/>
<dbReference type="Gene3D" id="1.10.600.10">
    <property type="entry name" value="Farnesyl Diphosphate Synthase"/>
    <property type="match status" value="1"/>
</dbReference>
<dbReference type="GO" id="GO:0046872">
    <property type="term" value="F:metal ion binding"/>
    <property type="evidence" value="ECO:0007669"/>
    <property type="project" value="UniProtKB-KW"/>
</dbReference>
<dbReference type="InterPro" id="IPR008949">
    <property type="entry name" value="Isoprenoid_synthase_dom_sf"/>
</dbReference>
<dbReference type="GO" id="GO:0004659">
    <property type="term" value="F:prenyltransferase activity"/>
    <property type="evidence" value="ECO:0007669"/>
    <property type="project" value="TreeGrafter"/>
</dbReference>
<dbReference type="EMBL" id="KE343702">
    <property type="protein sequence ID" value="EXB38724.1"/>
    <property type="molecule type" value="Genomic_DNA"/>
</dbReference>
<proteinExistence type="predicted"/>
<dbReference type="STRING" id="981085.W9QJK0"/>
<feature type="compositionally biased region" description="Basic and acidic residues" evidence="4">
    <location>
        <begin position="121"/>
        <end position="130"/>
    </location>
</feature>
<accession>W9QJK0</accession>
<dbReference type="AlphaFoldDB" id="W9QJK0"/>
<name>W9QJK0_9ROSA</name>
<evidence type="ECO:0000256" key="1">
    <source>
        <dbReference type="ARBA" id="ARBA00001946"/>
    </source>
</evidence>
<evidence type="ECO:0000313" key="6">
    <source>
        <dbReference type="Proteomes" id="UP000030645"/>
    </source>
</evidence>
<comment type="cofactor">
    <cofactor evidence="1">
        <name>Mg(2+)</name>
        <dbReference type="ChEBI" id="CHEBI:18420"/>
    </cofactor>
</comment>
<protein>
    <submittedName>
        <fullName evidence="5">Heterodimeric geranylgeranyl pyrophosphate synthase small subunit</fullName>
    </submittedName>
</protein>
<feature type="region of interest" description="Disordered" evidence="4">
    <location>
        <begin position="121"/>
        <end position="141"/>
    </location>
</feature>
<keyword evidence="6" id="KW-1185">Reference proteome</keyword>
<dbReference type="PANTHER" id="PTHR43281:SF6">
    <property type="entry name" value="HETERODIMERIC GERANYLGERANYL PYROPHOSPHATE SYNTHASE SMALL SUBUNIT, CHLOROPLASTIC-LIKE"/>
    <property type="match status" value="1"/>
</dbReference>
<keyword evidence="2" id="KW-0479">Metal-binding</keyword>
<dbReference type="PANTHER" id="PTHR43281">
    <property type="entry name" value="FARNESYL DIPHOSPHATE SYNTHASE"/>
    <property type="match status" value="1"/>
</dbReference>
<dbReference type="SUPFAM" id="SSF48576">
    <property type="entry name" value="Terpenoid synthases"/>
    <property type="match status" value="1"/>
</dbReference>
<evidence type="ECO:0000256" key="2">
    <source>
        <dbReference type="ARBA" id="ARBA00022723"/>
    </source>
</evidence>
<dbReference type="Proteomes" id="UP000030645">
    <property type="component" value="Unassembled WGS sequence"/>
</dbReference>
<evidence type="ECO:0000256" key="4">
    <source>
        <dbReference type="SAM" id="MobiDB-lite"/>
    </source>
</evidence>
<evidence type="ECO:0000256" key="3">
    <source>
        <dbReference type="ARBA" id="ARBA00022842"/>
    </source>
</evidence>
<sequence>MAAYNLHYTSAFRLHKPTLSSFSYRQPILCHAPRKMTTSQDQSSYRASITADIEAHLKQAIPLKSPLSVYAPMHHMTFSAPPNPAPALCVAACELVGGDRSKAMAAASALHLMHAASFTHEHLPLTDRPKPKPKPKPTVDHPFNPNIELLIPDAMVPFAYELSAVSDDPTQDTSGRVLRVIVELARVMGSQGIVDAQYREVLVSPLDGRELNDIEWVDDMCRRKEGRLHACAAACGAILGGANEEEVERLRKYGLYVGIMQGYTNRLGRRVKELERVVELRNLAMKELDHFKGRKVEEISSFIVGL</sequence>
<keyword evidence="3" id="KW-0460">Magnesium</keyword>
<organism evidence="5 6">
    <name type="scientific">Morus notabilis</name>
    <dbReference type="NCBI Taxonomy" id="981085"/>
    <lineage>
        <taxon>Eukaryota</taxon>
        <taxon>Viridiplantae</taxon>
        <taxon>Streptophyta</taxon>
        <taxon>Embryophyta</taxon>
        <taxon>Tracheophyta</taxon>
        <taxon>Spermatophyta</taxon>
        <taxon>Magnoliopsida</taxon>
        <taxon>eudicotyledons</taxon>
        <taxon>Gunneridae</taxon>
        <taxon>Pentapetalae</taxon>
        <taxon>rosids</taxon>
        <taxon>fabids</taxon>
        <taxon>Rosales</taxon>
        <taxon>Moraceae</taxon>
        <taxon>Moreae</taxon>
        <taxon>Morus</taxon>
    </lineage>
</organism>
<gene>
    <name evidence="5" type="ORF">L484_004519</name>
</gene>